<accession>A0A2P2E575</accession>
<comment type="caution">
    <text evidence="1">The sequence shown here is derived from an EMBL/GenBank/DDBJ whole genome shotgun (WGS) entry which is preliminary data.</text>
</comment>
<organism evidence="1 2">
    <name type="scientific">Leptospira ryugenii</name>
    <dbReference type="NCBI Taxonomy" id="1917863"/>
    <lineage>
        <taxon>Bacteria</taxon>
        <taxon>Pseudomonadati</taxon>
        <taxon>Spirochaetota</taxon>
        <taxon>Spirochaetia</taxon>
        <taxon>Leptospirales</taxon>
        <taxon>Leptospiraceae</taxon>
        <taxon>Leptospira</taxon>
    </lineage>
</organism>
<evidence type="ECO:0000313" key="2">
    <source>
        <dbReference type="Proteomes" id="UP000245133"/>
    </source>
</evidence>
<keyword evidence="2" id="KW-1185">Reference proteome</keyword>
<dbReference type="Proteomes" id="UP000245133">
    <property type="component" value="Unassembled WGS sequence"/>
</dbReference>
<dbReference type="AlphaFoldDB" id="A0A2P2E575"/>
<gene>
    <name evidence="1" type="ORF">LPTSP4_35670</name>
</gene>
<dbReference type="OrthoDB" id="352632at2"/>
<dbReference type="RefSeq" id="WP_108978407.1">
    <property type="nucleotide sequence ID" value="NZ_BFBB01000009.1"/>
</dbReference>
<name>A0A2P2E575_9LEPT</name>
<proteinExistence type="predicted"/>
<dbReference type="EMBL" id="BFBB01000009">
    <property type="protein sequence ID" value="GBF52029.1"/>
    <property type="molecule type" value="Genomic_DNA"/>
</dbReference>
<reference evidence="1 2" key="1">
    <citation type="submission" date="2018-02" db="EMBL/GenBank/DDBJ databases">
        <title>Novel Leptospira species isolated from soil and water in Japan.</title>
        <authorList>
            <person name="Nakao R."/>
            <person name="Masuzawa T."/>
        </authorList>
    </citation>
    <scope>NUCLEOTIDE SEQUENCE [LARGE SCALE GENOMIC DNA]</scope>
    <source>
        <strain evidence="1 2">YH101</strain>
    </source>
</reference>
<protein>
    <submittedName>
        <fullName evidence="1">Uncharacterized protein</fullName>
    </submittedName>
</protein>
<sequence length="356" mass="39664">MPIDPSQQLPPEQREANANHANSVWDGLGYIVGRNFKNDLSESWGEMGRGIRDGVNSFGNAISNAWNGVRDTVGGWFGGGEDDYLFLHFKGGTKKPIDPPNGPASRSPIESAEELQRLADANGIPITELNRLFATDVQIGLKLDGERIISVTGEGTQLNKTKMNGSYNHEIHEYVGQTSGITNVKDLNGKEIKAVNGHFYVYDGTSWRDVTDLQFVAPDGKELTVGEYLGGEGSKLFAPETTGWNINGRKSESTEEWNGNYKPWNPLVNEKYKLYQETILNEIRSEIYDRATGLPKANPDFIFNTSHGGAFNSEYPVVITWNRTKERSWIRIESYYLRANPPKPINQVEFGITGGR</sequence>
<evidence type="ECO:0000313" key="1">
    <source>
        <dbReference type="EMBL" id="GBF52029.1"/>
    </source>
</evidence>